<dbReference type="InterPro" id="IPR049261">
    <property type="entry name" value="RecA-like_C"/>
</dbReference>
<dbReference type="PRINTS" id="PR00142">
    <property type="entry name" value="RECA"/>
</dbReference>
<evidence type="ECO:0000313" key="7">
    <source>
        <dbReference type="EMBL" id="JAE13246.1"/>
    </source>
</evidence>
<evidence type="ECO:0000256" key="3">
    <source>
        <dbReference type="ARBA" id="ARBA00022840"/>
    </source>
</evidence>
<evidence type="ECO:0000256" key="2">
    <source>
        <dbReference type="ARBA" id="ARBA00022741"/>
    </source>
</evidence>
<dbReference type="GO" id="GO:0005524">
    <property type="term" value="F:ATP binding"/>
    <property type="evidence" value="ECO:0007669"/>
    <property type="project" value="UniProtKB-KW"/>
</dbReference>
<dbReference type="PROSITE" id="PS50163">
    <property type="entry name" value="RECA_3"/>
    <property type="match status" value="1"/>
</dbReference>
<dbReference type="InterPro" id="IPR027417">
    <property type="entry name" value="P-loop_NTPase"/>
</dbReference>
<dbReference type="SUPFAM" id="SSF54752">
    <property type="entry name" value="RecA protein, C-terminal domain"/>
    <property type="match status" value="1"/>
</dbReference>
<evidence type="ECO:0000256" key="5">
    <source>
        <dbReference type="ARBA" id="ARBA00023172"/>
    </source>
</evidence>
<dbReference type="GO" id="GO:0003697">
    <property type="term" value="F:single-stranded DNA binding"/>
    <property type="evidence" value="ECO:0007669"/>
    <property type="project" value="InterPro"/>
</dbReference>
<dbReference type="EMBL" id="GBRH01184650">
    <property type="protein sequence ID" value="JAE13246.1"/>
    <property type="molecule type" value="Transcribed_RNA"/>
</dbReference>
<dbReference type="GO" id="GO:0006281">
    <property type="term" value="P:DNA repair"/>
    <property type="evidence" value="ECO:0007669"/>
    <property type="project" value="InterPro"/>
</dbReference>
<organism evidence="7">
    <name type="scientific">Arundo donax</name>
    <name type="common">Giant reed</name>
    <name type="synonym">Donax arundinaceus</name>
    <dbReference type="NCBI Taxonomy" id="35708"/>
    <lineage>
        <taxon>Eukaryota</taxon>
        <taxon>Viridiplantae</taxon>
        <taxon>Streptophyta</taxon>
        <taxon>Embryophyta</taxon>
        <taxon>Tracheophyta</taxon>
        <taxon>Spermatophyta</taxon>
        <taxon>Magnoliopsida</taxon>
        <taxon>Liliopsida</taxon>
        <taxon>Poales</taxon>
        <taxon>Poaceae</taxon>
        <taxon>PACMAD clade</taxon>
        <taxon>Arundinoideae</taxon>
        <taxon>Arundineae</taxon>
        <taxon>Arundo</taxon>
    </lineage>
</organism>
<dbReference type="GO" id="GO:0006310">
    <property type="term" value="P:DNA recombination"/>
    <property type="evidence" value="ECO:0007669"/>
    <property type="project" value="UniProtKB-KW"/>
</dbReference>
<reference evidence="7" key="2">
    <citation type="journal article" date="2015" name="Data Brief">
        <title>Shoot transcriptome of the giant reed, Arundo donax.</title>
        <authorList>
            <person name="Barrero R.A."/>
            <person name="Guerrero F.D."/>
            <person name="Moolhuijzen P."/>
            <person name="Goolsby J.A."/>
            <person name="Tidwell J."/>
            <person name="Bellgard S.E."/>
            <person name="Bellgard M.I."/>
        </authorList>
    </citation>
    <scope>NUCLEOTIDE SEQUENCE</scope>
    <source>
        <tissue evidence="7">Shoot tissue taken approximately 20 cm above the soil surface</tissue>
    </source>
</reference>
<dbReference type="PANTHER" id="PTHR45900:SF6">
    <property type="entry name" value="DNA REPAIR PROTEIN RECA HOMOLOG 3, MITOCHONDRIAL-RELATED"/>
    <property type="match status" value="1"/>
</dbReference>
<dbReference type="Gene3D" id="3.40.50.300">
    <property type="entry name" value="P-loop containing nucleotide triphosphate hydrolases"/>
    <property type="match status" value="1"/>
</dbReference>
<dbReference type="Pfam" id="PF00154">
    <property type="entry name" value="RecA_N"/>
    <property type="match status" value="1"/>
</dbReference>
<evidence type="ECO:0000256" key="1">
    <source>
        <dbReference type="ARBA" id="ARBA00009391"/>
    </source>
</evidence>
<keyword evidence="5" id="KW-0233">DNA recombination</keyword>
<evidence type="ECO:0000256" key="4">
    <source>
        <dbReference type="ARBA" id="ARBA00023125"/>
    </source>
</evidence>
<dbReference type="InterPro" id="IPR013765">
    <property type="entry name" value="DNA_recomb/repair_RecA"/>
</dbReference>
<dbReference type="InterPro" id="IPR049428">
    <property type="entry name" value="RecA-like_N"/>
</dbReference>
<comment type="similarity">
    <text evidence="1">Belongs to the RecA family.</text>
</comment>
<sequence>MNIKRIGLVKKGEETIGSQVAVKIVKNKHAPPFKTAQFELEFGKGICRSSELVELGLKHKLVKKTGGAMYSFKDMGFRGKDAIKSYLTENESVAKDLEMTLRHLMEAEAPKEEAKGDSQMICL</sequence>
<reference evidence="7" key="1">
    <citation type="submission" date="2014-09" db="EMBL/GenBank/DDBJ databases">
        <authorList>
            <person name="Magalhaes I.L.F."/>
            <person name="Oliveira U."/>
            <person name="Santos F.R."/>
            <person name="Vidigal T.H.D.A."/>
            <person name="Brescovit A.D."/>
            <person name="Santos A.J."/>
        </authorList>
    </citation>
    <scope>NUCLEOTIDE SEQUENCE</scope>
    <source>
        <tissue evidence="7">Shoot tissue taken approximately 20 cm above the soil surface</tissue>
    </source>
</reference>
<dbReference type="PANTHER" id="PTHR45900">
    <property type="entry name" value="RECA"/>
    <property type="match status" value="1"/>
</dbReference>
<evidence type="ECO:0000259" key="6">
    <source>
        <dbReference type="PROSITE" id="PS50163"/>
    </source>
</evidence>
<dbReference type="GO" id="GO:0008094">
    <property type="term" value="F:ATP-dependent activity, acting on DNA"/>
    <property type="evidence" value="ECO:0007669"/>
    <property type="project" value="InterPro"/>
</dbReference>
<dbReference type="InterPro" id="IPR023400">
    <property type="entry name" value="RecA_C_sf"/>
</dbReference>
<dbReference type="Pfam" id="PF21096">
    <property type="entry name" value="RecA_C"/>
    <property type="match status" value="1"/>
</dbReference>
<name>A0A0A9FSE9_ARUDO</name>
<keyword evidence="3" id="KW-0067">ATP-binding</keyword>
<keyword evidence="4" id="KW-0238">DNA-binding</keyword>
<keyword evidence="2" id="KW-0547">Nucleotide-binding</keyword>
<dbReference type="InterPro" id="IPR020587">
    <property type="entry name" value="RecA_monomer-monomer_interface"/>
</dbReference>
<accession>A0A0A9FSE9</accession>
<feature type="domain" description="RecA family profile 2" evidence="6">
    <location>
        <begin position="1"/>
        <end position="51"/>
    </location>
</feature>
<protein>
    <submittedName>
        <fullName evidence="7">IDP355</fullName>
    </submittedName>
</protein>
<dbReference type="AlphaFoldDB" id="A0A0A9FSE9"/>
<proteinExistence type="inferred from homology"/>